<evidence type="ECO:0000256" key="1">
    <source>
        <dbReference type="SAM" id="MobiDB-lite"/>
    </source>
</evidence>
<accession>A0A238XJV4</accession>
<feature type="region of interest" description="Disordered" evidence="1">
    <location>
        <begin position="1"/>
        <end position="41"/>
    </location>
</feature>
<dbReference type="RefSeq" id="WP_089293088.1">
    <property type="nucleotide sequence ID" value="NZ_BOMU01000093.1"/>
</dbReference>
<protein>
    <submittedName>
        <fullName evidence="2">Uncharacterized protein</fullName>
    </submittedName>
</protein>
<dbReference type="AlphaFoldDB" id="A0A238XJV4"/>
<gene>
    <name evidence="2" type="ORF">SAMN06264365_103491</name>
</gene>
<evidence type="ECO:0000313" key="3">
    <source>
        <dbReference type="Proteomes" id="UP000198415"/>
    </source>
</evidence>
<reference evidence="2 3" key="1">
    <citation type="submission" date="2017-06" db="EMBL/GenBank/DDBJ databases">
        <authorList>
            <person name="Kim H.J."/>
            <person name="Triplett B.A."/>
        </authorList>
    </citation>
    <scope>NUCLEOTIDE SEQUENCE [LARGE SCALE GENOMIC DNA]</scope>
    <source>
        <strain evidence="2 3">DSM 43151</strain>
    </source>
</reference>
<proteinExistence type="predicted"/>
<name>A0A238XJV4_9ACTN</name>
<keyword evidence="3" id="KW-1185">Reference proteome</keyword>
<dbReference type="Proteomes" id="UP000198415">
    <property type="component" value="Unassembled WGS sequence"/>
</dbReference>
<sequence>MVSSPGTAQPGEPNDSPPTSSPDSTAEPDGAGSTADGVDDPHVFGRRIATHLAGLLQVRVADPRYRSAPVARRPGATDQYEFTVDGCRVQITRYPVGSPHVRRHRTEYQIHLDGQRVPFAPRYPQQLIETQIATTIAGAVFDHRQAARRADQRSGRPWQRWRP</sequence>
<organism evidence="2 3">
    <name type="scientific">Actinoplanes regularis</name>
    <dbReference type="NCBI Taxonomy" id="52697"/>
    <lineage>
        <taxon>Bacteria</taxon>
        <taxon>Bacillati</taxon>
        <taxon>Actinomycetota</taxon>
        <taxon>Actinomycetes</taxon>
        <taxon>Micromonosporales</taxon>
        <taxon>Micromonosporaceae</taxon>
        <taxon>Actinoplanes</taxon>
    </lineage>
</organism>
<evidence type="ECO:0000313" key="2">
    <source>
        <dbReference type="EMBL" id="SNR58753.1"/>
    </source>
</evidence>
<dbReference type="EMBL" id="FZNR01000003">
    <property type="protein sequence ID" value="SNR58753.1"/>
    <property type="molecule type" value="Genomic_DNA"/>
</dbReference>